<gene>
    <name evidence="1" type="ORF">PISMIDRAFT_20405</name>
</gene>
<sequence length="75" mass="8333">MVSRAHFPKFSAISSDLDSIRRRPDVALLARPLLLLSRDHVSVLIVAFSFKVPMTPQYISLSTLAADRLPEPSLT</sequence>
<dbReference type="AlphaFoldDB" id="A0A0C9YQW4"/>
<proteinExistence type="predicted"/>
<evidence type="ECO:0000313" key="2">
    <source>
        <dbReference type="Proteomes" id="UP000054018"/>
    </source>
</evidence>
<name>A0A0C9YQW4_9AGAM</name>
<dbReference type="Proteomes" id="UP000054018">
    <property type="component" value="Unassembled WGS sequence"/>
</dbReference>
<accession>A0A0C9YQW4</accession>
<keyword evidence="2" id="KW-1185">Reference proteome</keyword>
<organism evidence="1 2">
    <name type="scientific">Pisolithus microcarpus 441</name>
    <dbReference type="NCBI Taxonomy" id="765257"/>
    <lineage>
        <taxon>Eukaryota</taxon>
        <taxon>Fungi</taxon>
        <taxon>Dikarya</taxon>
        <taxon>Basidiomycota</taxon>
        <taxon>Agaricomycotina</taxon>
        <taxon>Agaricomycetes</taxon>
        <taxon>Agaricomycetidae</taxon>
        <taxon>Boletales</taxon>
        <taxon>Sclerodermatineae</taxon>
        <taxon>Pisolithaceae</taxon>
        <taxon>Pisolithus</taxon>
    </lineage>
</organism>
<dbReference type="HOGENOM" id="CLU_2671976_0_0_1"/>
<reference evidence="2" key="2">
    <citation type="submission" date="2015-01" db="EMBL/GenBank/DDBJ databases">
        <title>Evolutionary Origins and Diversification of the Mycorrhizal Mutualists.</title>
        <authorList>
            <consortium name="DOE Joint Genome Institute"/>
            <consortium name="Mycorrhizal Genomics Consortium"/>
            <person name="Kohler A."/>
            <person name="Kuo A."/>
            <person name="Nagy L.G."/>
            <person name="Floudas D."/>
            <person name="Copeland A."/>
            <person name="Barry K.W."/>
            <person name="Cichocki N."/>
            <person name="Veneault-Fourrey C."/>
            <person name="LaButti K."/>
            <person name="Lindquist E.A."/>
            <person name="Lipzen A."/>
            <person name="Lundell T."/>
            <person name="Morin E."/>
            <person name="Murat C."/>
            <person name="Riley R."/>
            <person name="Ohm R."/>
            <person name="Sun H."/>
            <person name="Tunlid A."/>
            <person name="Henrissat B."/>
            <person name="Grigoriev I.V."/>
            <person name="Hibbett D.S."/>
            <person name="Martin F."/>
        </authorList>
    </citation>
    <scope>NUCLEOTIDE SEQUENCE [LARGE SCALE GENOMIC DNA]</scope>
    <source>
        <strain evidence="2">441</strain>
    </source>
</reference>
<protein>
    <submittedName>
        <fullName evidence="1">Uncharacterized protein</fullName>
    </submittedName>
</protein>
<reference evidence="1 2" key="1">
    <citation type="submission" date="2014-04" db="EMBL/GenBank/DDBJ databases">
        <authorList>
            <consortium name="DOE Joint Genome Institute"/>
            <person name="Kuo A."/>
            <person name="Kohler A."/>
            <person name="Costa M.D."/>
            <person name="Nagy L.G."/>
            <person name="Floudas D."/>
            <person name="Copeland A."/>
            <person name="Barry K.W."/>
            <person name="Cichocki N."/>
            <person name="Veneault-Fourrey C."/>
            <person name="LaButti K."/>
            <person name="Lindquist E.A."/>
            <person name="Lipzen A."/>
            <person name="Lundell T."/>
            <person name="Morin E."/>
            <person name="Murat C."/>
            <person name="Sun H."/>
            <person name="Tunlid A."/>
            <person name="Henrissat B."/>
            <person name="Grigoriev I.V."/>
            <person name="Hibbett D.S."/>
            <person name="Martin F."/>
            <person name="Nordberg H.P."/>
            <person name="Cantor M.N."/>
            <person name="Hua S.X."/>
        </authorList>
    </citation>
    <scope>NUCLEOTIDE SEQUENCE [LARGE SCALE GENOMIC DNA]</scope>
    <source>
        <strain evidence="1 2">441</strain>
    </source>
</reference>
<dbReference type="EMBL" id="KN834697">
    <property type="protein sequence ID" value="KIK10433.1"/>
    <property type="molecule type" value="Genomic_DNA"/>
</dbReference>
<evidence type="ECO:0000313" key="1">
    <source>
        <dbReference type="EMBL" id="KIK10433.1"/>
    </source>
</evidence>